<comment type="caution">
    <text evidence="2">The sequence shown here is derived from an EMBL/GenBank/DDBJ whole genome shotgun (WGS) entry which is preliminary data.</text>
</comment>
<gene>
    <name evidence="2" type="ORF">ACFQ2O_13470</name>
</gene>
<dbReference type="Pfam" id="PF03432">
    <property type="entry name" value="Relaxase"/>
    <property type="match status" value="1"/>
</dbReference>
<proteinExistence type="predicted"/>
<organism evidence="2 3">
    <name type="scientific">Pontibacter rugosus</name>
    <dbReference type="NCBI Taxonomy" id="1745966"/>
    <lineage>
        <taxon>Bacteria</taxon>
        <taxon>Pseudomonadati</taxon>
        <taxon>Bacteroidota</taxon>
        <taxon>Cytophagia</taxon>
        <taxon>Cytophagales</taxon>
        <taxon>Hymenobacteraceae</taxon>
        <taxon>Pontibacter</taxon>
    </lineage>
</organism>
<name>A0ABW3SUJ9_9BACT</name>
<accession>A0ABW3SUJ9</accession>
<dbReference type="Proteomes" id="UP001597094">
    <property type="component" value="Unassembled WGS sequence"/>
</dbReference>
<evidence type="ECO:0000313" key="2">
    <source>
        <dbReference type="EMBL" id="MFD1187220.1"/>
    </source>
</evidence>
<dbReference type="RefSeq" id="WP_377528458.1">
    <property type="nucleotide sequence ID" value="NZ_JBHTLD010000123.1"/>
</dbReference>
<sequence length="523" mass="58834">MIVKILSSAGTFAGVGYNEDKVEKGTAELLVAENFGMLQPVGGALGNADYTSYLQSWSKSESNEQRVKQPQFHAVISCEGREKDAAELVDMATQYLQKMGYGENPHLIYFHSDTQNNHVHIISTRVNWEGRKIDDSFERTRSQKVLKEIMLQDMGTEIRAHVAKAMAYSFSTPAQFKLLLELEGVKVKETPTQLELVKYGTRISDVDKDTINKKISAYVVPNERIRQLRALLAKYRPGLSAGEFKALLKAKFGVEVIYHQAKGQDTPYGYSVIDHAKKQVLKGSQLMKLSELLSPVSRSQQLGAAEAVVKKVSKSNSQLPFSAFKQELAALGFTVSKSGKVKRKGEKEAVLQVEPERMGALHYNERLRQANKYVITSEADIKILTHAFHLKPGSLKVDGPADRTPRRYTADRLNSMLANGHTLPAIFERNEWSLARSEGKYYLIDRRDKELYPVDKLTRQKLDFGGIQTLNTDKAIAPEAARRLEHRSAPVGGMLELIAELLLSNSQRESKQSERRKKRKLKR</sequence>
<keyword evidence="3" id="KW-1185">Reference proteome</keyword>
<protein>
    <submittedName>
        <fullName evidence="2">Relaxase/mobilization nuclease domain-containing protein</fullName>
    </submittedName>
</protein>
<dbReference type="EMBL" id="JBHTLD010000123">
    <property type="protein sequence ID" value="MFD1187220.1"/>
    <property type="molecule type" value="Genomic_DNA"/>
</dbReference>
<evidence type="ECO:0000313" key="3">
    <source>
        <dbReference type="Proteomes" id="UP001597094"/>
    </source>
</evidence>
<evidence type="ECO:0000259" key="1">
    <source>
        <dbReference type="Pfam" id="PF03432"/>
    </source>
</evidence>
<dbReference type="InterPro" id="IPR005094">
    <property type="entry name" value="Endonuclease_MobA/VirD2"/>
</dbReference>
<feature type="domain" description="MobA/VirD2-like nuclease" evidence="1">
    <location>
        <begin position="48"/>
        <end position="150"/>
    </location>
</feature>
<reference evidence="3" key="1">
    <citation type="journal article" date="2019" name="Int. J. Syst. Evol. Microbiol.">
        <title>The Global Catalogue of Microorganisms (GCM) 10K type strain sequencing project: providing services to taxonomists for standard genome sequencing and annotation.</title>
        <authorList>
            <consortium name="The Broad Institute Genomics Platform"/>
            <consortium name="The Broad Institute Genome Sequencing Center for Infectious Disease"/>
            <person name="Wu L."/>
            <person name="Ma J."/>
        </authorList>
    </citation>
    <scope>NUCLEOTIDE SEQUENCE [LARGE SCALE GENOMIC DNA]</scope>
    <source>
        <strain evidence="3">JCM 31319</strain>
    </source>
</reference>